<dbReference type="AlphaFoldDB" id="A0A409W153"/>
<evidence type="ECO:0000313" key="1">
    <source>
        <dbReference type="EMBL" id="PPQ72240.1"/>
    </source>
</evidence>
<gene>
    <name evidence="1" type="ORF">CVT26_006999</name>
</gene>
<comment type="caution">
    <text evidence="1">The sequence shown here is derived from an EMBL/GenBank/DDBJ whole genome shotgun (WGS) entry which is preliminary data.</text>
</comment>
<evidence type="ECO:0000313" key="2">
    <source>
        <dbReference type="Proteomes" id="UP000284706"/>
    </source>
</evidence>
<dbReference type="STRING" id="231916.A0A409W153"/>
<dbReference type="EMBL" id="NHYE01005467">
    <property type="protein sequence ID" value="PPQ72240.1"/>
    <property type="molecule type" value="Genomic_DNA"/>
</dbReference>
<dbReference type="InParanoid" id="A0A409W153"/>
<accession>A0A409W153</accession>
<organism evidence="1 2">
    <name type="scientific">Gymnopilus dilepis</name>
    <dbReference type="NCBI Taxonomy" id="231916"/>
    <lineage>
        <taxon>Eukaryota</taxon>
        <taxon>Fungi</taxon>
        <taxon>Dikarya</taxon>
        <taxon>Basidiomycota</taxon>
        <taxon>Agaricomycotina</taxon>
        <taxon>Agaricomycetes</taxon>
        <taxon>Agaricomycetidae</taxon>
        <taxon>Agaricales</taxon>
        <taxon>Agaricineae</taxon>
        <taxon>Hymenogastraceae</taxon>
        <taxon>Gymnopilus</taxon>
    </lineage>
</organism>
<sequence length="270" mass="31543">MFQTRRIRRLGLYRRVRDKFLENSVGVKGFRATRKIVEWMDPSTNAFVEGSGFWQLAMPFYEIVKASSKRARDWGNLVFTDFFVKRCLLIMVFPQPSLDRPGFSRDDYARLTNWHAHRFMAMCMCLFHDDSPVEWVRATYVTEDQTESPDFRLSRNFLSYAEDPPADNVDEDFAPFFTVSPETVLPCLMEDDVFKIDSVRAQDPAAKSKLEHVPESIRARVIGGKDTRARFRGSTWERKIPRNCASCGARRQDLSVCSRCHLVYYCNKEW</sequence>
<keyword evidence="2" id="KW-1185">Reference proteome</keyword>
<protein>
    <recommendedName>
        <fullName evidence="3">MYND-type domain-containing protein</fullName>
    </recommendedName>
</protein>
<dbReference type="Proteomes" id="UP000284706">
    <property type="component" value="Unassembled WGS sequence"/>
</dbReference>
<reference evidence="1 2" key="1">
    <citation type="journal article" date="2018" name="Evol. Lett.">
        <title>Horizontal gene cluster transfer increased hallucinogenic mushroom diversity.</title>
        <authorList>
            <person name="Reynolds H.T."/>
            <person name="Vijayakumar V."/>
            <person name="Gluck-Thaler E."/>
            <person name="Korotkin H.B."/>
            <person name="Matheny P.B."/>
            <person name="Slot J.C."/>
        </authorList>
    </citation>
    <scope>NUCLEOTIDE SEQUENCE [LARGE SCALE GENOMIC DNA]</scope>
    <source>
        <strain evidence="1 2">SRW20</strain>
    </source>
</reference>
<evidence type="ECO:0008006" key="3">
    <source>
        <dbReference type="Google" id="ProtNLM"/>
    </source>
</evidence>
<name>A0A409W153_9AGAR</name>
<dbReference type="OrthoDB" id="341421at2759"/>
<dbReference type="Gene3D" id="6.10.140.2220">
    <property type="match status" value="1"/>
</dbReference>
<proteinExistence type="predicted"/>